<sequence>MQFREEMLHCYLVGGTQDVNHDPKRFLNDVSIAMDSGITAFQYREKGTSQLNQEQRVQLGLKLRRLADQHHIPLIVDDDVELAQAINADGIHVGQKDQRVEQVLAAVGNTMFVGYSCNQPVQIRHANQLPVAYVGSGPIFPTSSKNDADPAMGLEKLHELVTISTHPIVAIGGLTEANMAQTLAAGVAGLSMISMILQSPDIQKTVQHINSLY</sequence>
<evidence type="ECO:0000313" key="14">
    <source>
        <dbReference type="EMBL" id="VTZ93323.1"/>
    </source>
</evidence>
<feature type="binding site" evidence="9">
    <location>
        <position position="97"/>
    </location>
    <ligand>
        <name>Mg(2+)</name>
        <dbReference type="ChEBI" id="CHEBI:18420"/>
    </ligand>
</feature>
<dbReference type="InterPro" id="IPR036206">
    <property type="entry name" value="ThiamineP_synth_sf"/>
</dbReference>
<evidence type="ECO:0000256" key="8">
    <source>
        <dbReference type="ARBA" id="ARBA00047883"/>
    </source>
</evidence>
<dbReference type="AlphaFoldDB" id="A0A099YE70"/>
<evidence type="ECO:0000313" key="16">
    <source>
        <dbReference type="Proteomes" id="UP000365705"/>
    </source>
</evidence>
<evidence type="ECO:0000259" key="12">
    <source>
        <dbReference type="Pfam" id="PF02581"/>
    </source>
</evidence>
<feature type="binding site" evidence="9">
    <location>
        <begin position="42"/>
        <end position="46"/>
    </location>
    <ligand>
        <name>4-amino-2-methyl-5-(diphosphooxymethyl)pyrimidine</name>
        <dbReference type="ChEBI" id="CHEBI:57841"/>
    </ligand>
</feature>
<dbReference type="EC" id="2.5.1.3" evidence="9"/>
<dbReference type="SUPFAM" id="SSF51391">
    <property type="entry name" value="Thiamin phosphate synthase"/>
    <property type="match status" value="1"/>
</dbReference>
<comment type="similarity">
    <text evidence="9 10">Belongs to the thiamine-phosphate synthase family.</text>
</comment>
<dbReference type="UniPathway" id="UPA00060">
    <property type="reaction ID" value="UER00141"/>
</dbReference>
<gene>
    <name evidence="9 14" type="primary">thiE</name>
    <name evidence="14" type="ORF">LMUP508_01922</name>
    <name evidence="13" type="ORF">LX03_02755</name>
</gene>
<dbReference type="PANTHER" id="PTHR20857">
    <property type="entry name" value="THIAMINE-PHOSPHATE PYROPHOSPHORYLASE"/>
    <property type="match status" value="1"/>
</dbReference>
<evidence type="ECO:0000313" key="15">
    <source>
        <dbReference type="Proteomes" id="UP000030001"/>
    </source>
</evidence>
<dbReference type="GO" id="GO:0004789">
    <property type="term" value="F:thiamine-phosphate diphosphorylase activity"/>
    <property type="evidence" value="ECO:0007669"/>
    <property type="project" value="UniProtKB-UniRule"/>
</dbReference>
<keyword evidence="5 9" id="KW-0784">Thiamine biosynthesis</keyword>
<organism evidence="13 15">
    <name type="scientific">Limosilactobacillus mucosae</name>
    <name type="common">Lactobacillus mucosae</name>
    <dbReference type="NCBI Taxonomy" id="97478"/>
    <lineage>
        <taxon>Bacteria</taxon>
        <taxon>Bacillati</taxon>
        <taxon>Bacillota</taxon>
        <taxon>Bacilli</taxon>
        <taxon>Lactobacillales</taxon>
        <taxon>Lactobacillaceae</taxon>
        <taxon>Limosilactobacillus</taxon>
    </lineage>
</organism>
<comment type="catalytic activity">
    <reaction evidence="6 9 10">
        <text>4-methyl-5-(2-phosphooxyethyl)-thiazole + 4-amino-2-methyl-5-(diphosphooxymethyl)pyrimidine + H(+) = thiamine phosphate + diphosphate</text>
        <dbReference type="Rhea" id="RHEA:22328"/>
        <dbReference type="ChEBI" id="CHEBI:15378"/>
        <dbReference type="ChEBI" id="CHEBI:33019"/>
        <dbReference type="ChEBI" id="CHEBI:37575"/>
        <dbReference type="ChEBI" id="CHEBI:57841"/>
        <dbReference type="ChEBI" id="CHEBI:58296"/>
        <dbReference type="EC" id="2.5.1.3"/>
    </reaction>
</comment>
<evidence type="ECO:0000256" key="2">
    <source>
        <dbReference type="ARBA" id="ARBA00022679"/>
    </source>
</evidence>
<dbReference type="HAMAP" id="MF_00097">
    <property type="entry name" value="TMP_synthase"/>
    <property type="match status" value="1"/>
</dbReference>
<comment type="catalytic activity">
    <reaction evidence="8 9 10">
        <text>2-[(2R,5Z)-2-carboxy-4-methylthiazol-5(2H)-ylidene]ethyl phosphate + 4-amino-2-methyl-5-(diphosphooxymethyl)pyrimidine + 2 H(+) = thiamine phosphate + CO2 + diphosphate</text>
        <dbReference type="Rhea" id="RHEA:47844"/>
        <dbReference type="ChEBI" id="CHEBI:15378"/>
        <dbReference type="ChEBI" id="CHEBI:16526"/>
        <dbReference type="ChEBI" id="CHEBI:33019"/>
        <dbReference type="ChEBI" id="CHEBI:37575"/>
        <dbReference type="ChEBI" id="CHEBI:57841"/>
        <dbReference type="ChEBI" id="CHEBI:62899"/>
        <dbReference type="EC" id="2.5.1.3"/>
    </reaction>
</comment>
<dbReference type="FunFam" id="3.20.20.70:FF:000096">
    <property type="entry name" value="Thiamine-phosphate synthase"/>
    <property type="match status" value="1"/>
</dbReference>
<dbReference type="InterPro" id="IPR022998">
    <property type="entry name" value="ThiamineP_synth_TenI"/>
</dbReference>
<evidence type="ECO:0000256" key="3">
    <source>
        <dbReference type="ARBA" id="ARBA00022723"/>
    </source>
</evidence>
<dbReference type="EMBL" id="JROC01000026">
    <property type="protein sequence ID" value="KGL67228.1"/>
    <property type="molecule type" value="Genomic_DNA"/>
</dbReference>
<dbReference type="RefSeq" id="WP_034539499.1">
    <property type="nucleotide sequence ID" value="NZ_CABFNH010000032.1"/>
</dbReference>
<evidence type="ECO:0000256" key="6">
    <source>
        <dbReference type="ARBA" id="ARBA00047334"/>
    </source>
</evidence>
<comment type="function">
    <text evidence="9">Condenses 4-methyl-5-(beta-hydroxyethyl)thiazole monophosphate (THZ-P) and 2-methyl-4-amino-5-hydroxymethyl pyrimidine pyrophosphate (HMP-PP) to form thiamine monophosphate (TMP).</text>
</comment>
<feature type="domain" description="Thiamine phosphate synthase/TenI" evidence="12">
    <location>
        <begin position="10"/>
        <end position="196"/>
    </location>
</feature>
<feature type="binding site" evidence="9">
    <location>
        <position position="116"/>
    </location>
    <ligand>
        <name>4-amino-2-methyl-5-(diphosphooxymethyl)pyrimidine</name>
        <dbReference type="ChEBI" id="CHEBI:57841"/>
    </ligand>
</feature>
<feature type="binding site" evidence="9">
    <location>
        <begin position="142"/>
        <end position="144"/>
    </location>
    <ligand>
        <name>2-[(2R,5Z)-2-carboxy-4-methylthiazol-5(2H)-ylidene]ethyl phosphate</name>
        <dbReference type="ChEBI" id="CHEBI:62899"/>
    </ligand>
</feature>
<evidence type="ECO:0000313" key="13">
    <source>
        <dbReference type="EMBL" id="KGL67228.1"/>
    </source>
</evidence>
<dbReference type="Gene3D" id="3.20.20.70">
    <property type="entry name" value="Aldolase class I"/>
    <property type="match status" value="1"/>
</dbReference>
<feature type="binding site" evidence="9">
    <location>
        <begin position="193"/>
        <end position="194"/>
    </location>
    <ligand>
        <name>2-[(2R,5Z)-2-carboxy-4-methylthiazol-5(2H)-ylidene]ethyl phosphate</name>
        <dbReference type="ChEBI" id="CHEBI:62899"/>
    </ligand>
</feature>
<dbReference type="NCBIfam" id="TIGR00693">
    <property type="entry name" value="thiE"/>
    <property type="match status" value="1"/>
</dbReference>
<dbReference type="CDD" id="cd00564">
    <property type="entry name" value="TMP_TenI"/>
    <property type="match status" value="1"/>
</dbReference>
<dbReference type="GO" id="GO:0009228">
    <property type="term" value="P:thiamine biosynthetic process"/>
    <property type="evidence" value="ECO:0007669"/>
    <property type="project" value="UniProtKB-KW"/>
</dbReference>
<reference evidence="13 15" key="1">
    <citation type="submission" date="2014-09" db="EMBL/GenBank/DDBJ databases">
        <title>Lactobacillus mucosae CRL573 Genome Sequencing.</title>
        <authorList>
            <person name="Bleckwedel J."/>
            <person name="Teran L.C."/>
            <person name="Bonacina J."/>
            <person name="Saavedra L."/>
            <person name="Mozzi F.B."/>
            <person name="Raya R.R."/>
        </authorList>
    </citation>
    <scope>NUCLEOTIDE SEQUENCE [LARGE SCALE GENOMIC DNA]</scope>
    <source>
        <strain evidence="13 15">CRL573</strain>
    </source>
</reference>
<comment type="catalytic activity">
    <reaction evidence="7 9 10">
        <text>2-(2-carboxy-4-methylthiazol-5-yl)ethyl phosphate + 4-amino-2-methyl-5-(diphosphooxymethyl)pyrimidine + 2 H(+) = thiamine phosphate + CO2 + diphosphate</text>
        <dbReference type="Rhea" id="RHEA:47848"/>
        <dbReference type="ChEBI" id="CHEBI:15378"/>
        <dbReference type="ChEBI" id="CHEBI:16526"/>
        <dbReference type="ChEBI" id="CHEBI:33019"/>
        <dbReference type="ChEBI" id="CHEBI:37575"/>
        <dbReference type="ChEBI" id="CHEBI:57841"/>
        <dbReference type="ChEBI" id="CHEBI:62890"/>
        <dbReference type="EC" id="2.5.1.3"/>
    </reaction>
</comment>
<dbReference type="Proteomes" id="UP000365705">
    <property type="component" value="Unassembled WGS sequence"/>
</dbReference>
<keyword evidence="2 9" id="KW-0808">Transferase</keyword>
<comment type="pathway">
    <text evidence="1 9 11">Cofactor biosynthesis; thiamine diphosphate biosynthesis; thiamine phosphate from 4-amino-2-methyl-5-diphosphomethylpyrimidine and 4-methyl-5-(2-phosphoethyl)-thiazole: step 1/1.</text>
</comment>
<accession>A0A099YE70</accession>
<dbReference type="Proteomes" id="UP000030001">
    <property type="component" value="Unassembled WGS sequence"/>
</dbReference>
<dbReference type="Pfam" id="PF02581">
    <property type="entry name" value="TMP-TENI"/>
    <property type="match status" value="1"/>
</dbReference>
<comment type="cofactor">
    <cofactor evidence="9">
        <name>Mg(2+)</name>
        <dbReference type="ChEBI" id="CHEBI:18420"/>
    </cofactor>
    <text evidence="9">Binds 1 Mg(2+) ion per subunit.</text>
</comment>
<dbReference type="GO" id="GO:0009229">
    <property type="term" value="P:thiamine diphosphate biosynthetic process"/>
    <property type="evidence" value="ECO:0007669"/>
    <property type="project" value="UniProtKB-UniRule"/>
</dbReference>
<evidence type="ECO:0000256" key="1">
    <source>
        <dbReference type="ARBA" id="ARBA00005165"/>
    </source>
</evidence>
<name>A0A099YE70_LIMMU</name>
<protein>
    <recommendedName>
        <fullName evidence="9">Thiamine-phosphate synthase</fullName>
        <shortName evidence="9">TP synthase</shortName>
        <shortName evidence="9">TPS</shortName>
        <ecNumber evidence="9">2.5.1.3</ecNumber>
    </recommendedName>
    <alternativeName>
        <fullName evidence="9">Thiamine-phosphate pyrophosphorylase</fullName>
        <shortName evidence="9">TMP pyrophosphorylase</shortName>
        <shortName evidence="9">TMP-PPase</shortName>
    </alternativeName>
</protein>
<evidence type="ECO:0000256" key="4">
    <source>
        <dbReference type="ARBA" id="ARBA00022842"/>
    </source>
</evidence>
<feature type="binding site" evidence="9">
    <location>
        <position position="173"/>
    </location>
    <ligand>
        <name>2-[(2R,5Z)-2-carboxy-4-methylthiazol-5(2H)-ylidene]ethyl phosphate</name>
        <dbReference type="ChEBI" id="CHEBI:62899"/>
    </ligand>
</feature>
<keyword evidence="4 9" id="KW-0460">Magnesium</keyword>
<dbReference type="GO" id="GO:0005737">
    <property type="term" value="C:cytoplasm"/>
    <property type="evidence" value="ECO:0007669"/>
    <property type="project" value="TreeGrafter"/>
</dbReference>
<dbReference type="PANTHER" id="PTHR20857:SF15">
    <property type="entry name" value="THIAMINE-PHOSPHATE SYNTHASE"/>
    <property type="match status" value="1"/>
</dbReference>
<dbReference type="EMBL" id="CABFNH010000032">
    <property type="protein sequence ID" value="VTZ93323.1"/>
    <property type="molecule type" value="Genomic_DNA"/>
</dbReference>
<dbReference type="InterPro" id="IPR034291">
    <property type="entry name" value="TMP_synthase"/>
</dbReference>
<evidence type="ECO:0000256" key="10">
    <source>
        <dbReference type="RuleBase" id="RU003826"/>
    </source>
</evidence>
<feature type="binding site" evidence="9">
    <location>
        <position position="78"/>
    </location>
    <ligand>
        <name>Mg(2+)</name>
        <dbReference type="ChEBI" id="CHEBI:18420"/>
    </ligand>
</feature>
<proteinExistence type="inferred from homology"/>
<feature type="binding site" evidence="9">
    <location>
        <position position="145"/>
    </location>
    <ligand>
        <name>4-amino-2-methyl-5-(diphosphooxymethyl)pyrimidine</name>
        <dbReference type="ChEBI" id="CHEBI:57841"/>
    </ligand>
</feature>
<evidence type="ECO:0000256" key="5">
    <source>
        <dbReference type="ARBA" id="ARBA00022977"/>
    </source>
</evidence>
<reference evidence="14 16" key="2">
    <citation type="submission" date="2019-06" db="EMBL/GenBank/DDBJ databases">
        <authorList>
            <person name="Rodrigo-Torres L."/>
            <person name="Arahal R. D."/>
            <person name="Lucena T."/>
        </authorList>
    </citation>
    <scope>NUCLEOTIDE SEQUENCE [LARGE SCALE GENOMIC DNA]</scope>
    <source>
        <strain evidence="14 16">INIA P508</strain>
    </source>
</reference>
<feature type="binding site" evidence="9">
    <location>
        <position position="77"/>
    </location>
    <ligand>
        <name>4-amino-2-methyl-5-(diphosphooxymethyl)pyrimidine</name>
        <dbReference type="ChEBI" id="CHEBI:57841"/>
    </ligand>
</feature>
<evidence type="ECO:0000256" key="7">
    <source>
        <dbReference type="ARBA" id="ARBA00047851"/>
    </source>
</evidence>
<dbReference type="GO" id="GO:0000287">
    <property type="term" value="F:magnesium ion binding"/>
    <property type="evidence" value="ECO:0007669"/>
    <property type="project" value="UniProtKB-UniRule"/>
</dbReference>
<evidence type="ECO:0000256" key="9">
    <source>
        <dbReference type="HAMAP-Rule" id="MF_00097"/>
    </source>
</evidence>
<evidence type="ECO:0000256" key="11">
    <source>
        <dbReference type="RuleBase" id="RU004253"/>
    </source>
</evidence>
<dbReference type="InterPro" id="IPR013785">
    <property type="entry name" value="Aldolase_TIM"/>
</dbReference>
<keyword evidence="3 9" id="KW-0479">Metal-binding</keyword>